<keyword evidence="6 10" id="KW-0812">Transmembrane</keyword>
<dbReference type="GO" id="GO:0005886">
    <property type="term" value="C:plasma membrane"/>
    <property type="evidence" value="ECO:0007669"/>
    <property type="project" value="UniProtKB-SubCell"/>
</dbReference>
<evidence type="ECO:0000313" key="12">
    <source>
        <dbReference type="EMBL" id="PNG10656.1"/>
    </source>
</evidence>
<dbReference type="EMBL" id="POUT01000002">
    <property type="protein sequence ID" value="PNG10656.1"/>
    <property type="molecule type" value="Genomic_DNA"/>
</dbReference>
<gene>
    <name evidence="12" type="ORF">CXK94_05485</name>
</gene>
<evidence type="ECO:0000256" key="4">
    <source>
        <dbReference type="ARBA" id="ARBA00022475"/>
    </source>
</evidence>
<comment type="subcellular location">
    <subcellularLocation>
        <location evidence="10">Cell inner membrane</location>
    </subcellularLocation>
    <subcellularLocation>
        <location evidence="2">Cell membrane</location>
        <topology evidence="2">Single-pass membrane protein</topology>
    </subcellularLocation>
</comment>
<dbReference type="GO" id="GO:0006935">
    <property type="term" value="P:chemotaxis"/>
    <property type="evidence" value="ECO:0007669"/>
    <property type="project" value="UniProtKB-KW"/>
</dbReference>
<comment type="similarity">
    <text evidence="3 10">Belongs to the FliL family.</text>
</comment>
<evidence type="ECO:0000256" key="9">
    <source>
        <dbReference type="ARBA" id="ARBA00023136"/>
    </source>
</evidence>
<dbReference type="RefSeq" id="WP_102893564.1">
    <property type="nucleotide sequence ID" value="NZ_JAMOHU010000018.1"/>
</dbReference>
<feature type="transmembrane region" description="Helical" evidence="10">
    <location>
        <begin position="27"/>
        <end position="50"/>
    </location>
</feature>
<dbReference type="NCBIfam" id="NF004285">
    <property type="entry name" value="PRK05696.1"/>
    <property type="match status" value="1"/>
</dbReference>
<keyword evidence="12" id="KW-0282">Flagellum</keyword>
<accession>A0A2N8T7G7</accession>
<evidence type="ECO:0000256" key="6">
    <source>
        <dbReference type="ARBA" id="ARBA00022692"/>
    </source>
</evidence>
<dbReference type="AlphaFoldDB" id="A0A2N8T7G7"/>
<sequence length="178" mass="19138">MAKKQAPPPLTSAGPEDAGGGKSRLKLILAIVVAMLLAVGLSIGGTLYFMNKGEGLEGGKPDDAAASMPAGKQPAIYEVLMPAFVVNFSHNGRQRYMQVGIALMSRDQSALDALKVHMPLLRNRLVMLFSSQDFEALKTPVGKEMLRQQATASVQELAQKEIGKLAVEQVLFTNFVLQ</sequence>
<proteinExistence type="inferred from homology"/>
<comment type="caution">
    <text evidence="12">The sequence shown here is derived from an EMBL/GenBank/DDBJ whole genome shotgun (WGS) entry which is preliminary data.</text>
</comment>
<comment type="function">
    <text evidence="1 10">Controls the rotational direction of flagella during chemotaxis.</text>
</comment>
<keyword evidence="5 10" id="KW-0145">Chemotaxis</keyword>
<name>A0A2N8T7G7_STUST</name>
<evidence type="ECO:0000256" key="3">
    <source>
        <dbReference type="ARBA" id="ARBA00008281"/>
    </source>
</evidence>
<feature type="compositionally biased region" description="Pro residues" evidence="11">
    <location>
        <begin position="1"/>
        <end position="10"/>
    </location>
</feature>
<dbReference type="Proteomes" id="UP000236023">
    <property type="component" value="Unassembled WGS sequence"/>
</dbReference>
<keyword evidence="8 10" id="KW-1133">Transmembrane helix</keyword>
<evidence type="ECO:0000256" key="8">
    <source>
        <dbReference type="ARBA" id="ARBA00022989"/>
    </source>
</evidence>
<dbReference type="PANTHER" id="PTHR35091">
    <property type="entry name" value="FLAGELLAR PROTEIN FLIL"/>
    <property type="match status" value="1"/>
</dbReference>
<dbReference type="Pfam" id="PF03748">
    <property type="entry name" value="FliL"/>
    <property type="match status" value="1"/>
</dbReference>
<keyword evidence="4" id="KW-1003">Cell membrane</keyword>
<keyword evidence="12" id="KW-0966">Cell projection</keyword>
<evidence type="ECO:0000256" key="1">
    <source>
        <dbReference type="ARBA" id="ARBA00002254"/>
    </source>
</evidence>
<keyword evidence="12" id="KW-0969">Cilium</keyword>
<evidence type="ECO:0000256" key="10">
    <source>
        <dbReference type="RuleBase" id="RU364125"/>
    </source>
</evidence>
<evidence type="ECO:0000256" key="11">
    <source>
        <dbReference type="SAM" id="MobiDB-lite"/>
    </source>
</evidence>
<evidence type="ECO:0000256" key="2">
    <source>
        <dbReference type="ARBA" id="ARBA00004162"/>
    </source>
</evidence>
<dbReference type="GO" id="GO:0009425">
    <property type="term" value="C:bacterial-type flagellum basal body"/>
    <property type="evidence" value="ECO:0007669"/>
    <property type="project" value="InterPro"/>
</dbReference>
<keyword evidence="7 10" id="KW-0283">Flagellar rotation</keyword>
<keyword evidence="10" id="KW-0997">Cell inner membrane</keyword>
<feature type="region of interest" description="Disordered" evidence="11">
    <location>
        <begin position="1"/>
        <end position="20"/>
    </location>
</feature>
<reference evidence="12 13" key="1">
    <citation type="submission" date="2018-01" db="EMBL/GenBank/DDBJ databases">
        <title>Denitrification phenotypes of diverse strains of Pseudomonas stutzeri.</title>
        <authorList>
            <person name="Milligan D.A."/>
            <person name="Bergaust L."/>
            <person name="Bakken L.R."/>
            <person name="Frostegard A."/>
        </authorList>
    </citation>
    <scope>NUCLEOTIDE SEQUENCE [LARGE SCALE GENOMIC DNA]</scope>
    <source>
        <strain evidence="12 13">24a75</strain>
    </source>
</reference>
<evidence type="ECO:0000313" key="13">
    <source>
        <dbReference type="Proteomes" id="UP000236023"/>
    </source>
</evidence>
<dbReference type="PANTHER" id="PTHR35091:SF2">
    <property type="entry name" value="FLAGELLAR PROTEIN FLIL"/>
    <property type="match status" value="1"/>
</dbReference>
<dbReference type="GO" id="GO:0071978">
    <property type="term" value="P:bacterial-type flagellum-dependent swarming motility"/>
    <property type="evidence" value="ECO:0007669"/>
    <property type="project" value="TreeGrafter"/>
</dbReference>
<evidence type="ECO:0000256" key="7">
    <source>
        <dbReference type="ARBA" id="ARBA00022779"/>
    </source>
</evidence>
<protein>
    <recommendedName>
        <fullName evidence="10">Flagellar protein FliL</fullName>
    </recommendedName>
</protein>
<organism evidence="12 13">
    <name type="scientific">Stutzerimonas stutzeri</name>
    <name type="common">Pseudomonas stutzeri</name>
    <dbReference type="NCBI Taxonomy" id="316"/>
    <lineage>
        <taxon>Bacteria</taxon>
        <taxon>Pseudomonadati</taxon>
        <taxon>Pseudomonadota</taxon>
        <taxon>Gammaproteobacteria</taxon>
        <taxon>Pseudomonadales</taxon>
        <taxon>Pseudomonadaceae</taxon>
        <taxon>Stutzerimonas</taxon>
    </lineage>
</organism>
<evidence type="ECO:0000256" key="5">
    <source>
        <dbReference type="ARBA" id="ARBA00022500"/>
    </source>
</evidence>
<dbReference type="InterPro" id="IPR005503">
    <property type="entry name" value="FliL"/>
</dbReference>
<keyword evidence="9 10" id="KW-0472">Membrane</keyword>